<feature type="transmembrane region" description="Helical" evidence="1">
    <location>
        <begin position="29"/>
        <end position="45"/>
    </location>
</feature>
<keyword evidence="1" id="KW-0472">Membrane</keyword>
<organism evidence="2 3">
    <name type="scientific">Planctopirus limnophila (strain ATCC 43296 / DSM 3776 / IFAM 1008 / Mu 290)</name>
    <name type="common">Planctomyces limnophilus</name>
    <dbReference type="NCBI Taxonomy" id="521674"/>
    <lineage>
        <taxon>Bacteria</taxon>
        <taxon>Pseudomonadati</taxon>
        <taxon>Planctomycetota</taxon>
        <taxon>Planctomycetia</taxon>
        <taxon>Planctomycetales</taxon>
        <taxon>Planctomycetaceae</taxon>
        <taxon>Planctopirus</taxon>
    </lineage>
</organism>
<dbReference type="Proteomes" id="UP000002220">
    <property type="component" value="Chromosome"/>
</dbReference>
<gene>
    <name evidence="2" type="ordered locus">Plim_1394</name>
</gene>
<accession>D5SVF8</accession>
<keyword evidence="1" id="KW-0812">Transmembrane</keyword>
<evidence type="ECO:0000256" key="1">
    <source>
        <dbReference type="SAM" id="Phobius"/>
    </source>
</evidence>
<dbReference type="STRING" id="521674.Plim_1394"/>
<feature type="transmembrane region" description="Helical" evidence="1">
    <location>
        <begin position="95"/>
        <end position="119"/>
    </location>
</feature>
<dbReference type="KEGG" id="plm:Plim_1394"/>
<dbReference type="AlphaFoldDB" id="D5SVF8"/>
<sequence>MEELISKGADFLLAAGNLLLALADVGRTWLPWICWCGFSLFCIDWHSAYRLLSRQTALPLLLLFGLICTVTTFLQSTSGVVPATPMAGGWQLSPWTISIIQVSLAAGLAMFMGTIQLLVAPRRIAVQPINDRRSH</sequence>
<evidence type="ECO:0000313" key="2">
    <source>
        <dbReference type="EMBL" id="ADG67228.1"/>
    </source>
</evidence>
<reference evidence="2 3" key="1">
    <citation type="journal article" date="2010" name="Stand. Genomic Sci.">
        <title>Complete genome sequence of Planctomyces limnophilus type strain (Mu 290).</title>
        <authorList>
            <person name="Labutti K."/>
            <person name="Sikorski J."/>
            <person name="Schneider S."/>
            <person name="Nolan M."/>
            <person name="Lucas S."/>
            <person name="Glavina Del Rio T."/>
            <person name="Tice H."/>
            <person name="Cheng J.F."/>
            <person name="Goodwin L."/>
            <person name="Pitluck S."/>
            <person name="Liolios K."/>
            <person name="Ivanova N."/>
            <person name="Mavromatis K."/>
            <person name="Mikhailova N."/>
            <person name="Pati A."/>
            <person name="Chen A."/>
            <person name="Palaniappan K."/>
            <person name="Land M."/>
            <person name="Hauser L."/>
            <person name="Chang Y.J."/>
            <person name="Jeffries C.D."/>
            <person name="Tindall B.J."/>
            <person name="Rohde M."/>
            <person name="Goker M."/>
            <person name="Woyke T."/>
            <person name="Bristow J."/>
            <person name="Eisen J.A."/>
            <person name="Markowitz V."/>
            <person name="Hugenholtz P."/>
            <person name="Kyrpides N.C."/>
            <person name="Klenk H.P."/>
            <person name="Lapidus A."/>
        </authorList>
    </citation>
    <scope>NUCLEOTIDE SEQUENCE [LARGE SCALE GENOMIC DNA]</scope>
    <source>
        <strain evidence="3">ATCC 43296 / DSM 3776 / IFAM 1008 / 290</strain>
    </source>
</reference>
<dbReference type="OrthoDB" id="214244at2"/>
<dbReference type="RefSeq" id="WP_013109659.1">
    <property type="nucleotide sequence ID" value="NC_014148.1"/>
</dbReference>
<proteinExistence type="predicted"/>
<dbReference type="EMBL" id="CP001744">
    <property type="protein sequence ID" value="ADG67228.1"/>
    <property type="molecule type" value="Genomic_DNA"/>
</dbReference>
<feature type="transmembrane region" description="Helical" evidence="1">
    <location>
        <begin position="57"/>
        <end position="75"/>
    </location>
</feature>
<dbReference type="HOGENOM" id="CLU_1883827_0_0_0"/>
<evidence type="ECO:0000313" key="3">
    <source>
        <dbReference type="Proteomes" id="UP000002220"/>
    </source>
</evidence>
<protein>
    <submittedName>
        <fullName evidence="2">Uncharacterized protein</fullName>
    </submittedName>
</protein>
<keyword evidence="3" id="KW-1185">Reference proteome</keyword>
<name>D5SVF8_PLAL2</name>
<keyword evidence="1" id="KW-1133">Transmembrane helix</keyword>